<evidence type="ECO:0000259" key="1">
    <source>
        <dbReference type="SMART" id="SM00458"/>
    </source>
</evidence>
<reference evidence="2" key="1">
    <citation type="submission" date="2022-10" db="EMBL/GenBank/DDBJ databases">
        <authorList>
            <person name="Mo P."/>
        </authorList>
    </citation>
    <scope>NUCLEOTIDE SEQUENCE</scope>
    <source>
        <strain evidence="2">HUAS 14-6</strain>
        <plasmid evidence="2">punmamed2</plasmid>
    </source>
</reference>
<dbReference type="Pfam" id="PF14200">
    <property type="entry name" value="RicinB_lectin_2"/>
    <property type="match status" value="2"/>
</dbReference>
<gene>
    <name evidence="2" type="ORF">N8I86_38085</name>
</gene>
<sequence length="205" mass="20669">MLPGTIDHNPTDGGMSSAVAAVLAGALMAVAAPAVAHAESPQHTDWRQPIPSSQVLHGNLFGIKASGIGIGNLKSKKFLQASSTANGAKVVQQPGNSANPLQNWTAVNDSPYTSFENVPAGRNLGINGASTVSGAAAIIANGAGDANQDWKLVPVAGYPDGYFAMKNRKSGLCLGISGASTANGAQAAQFACDGSANQGWALFNP</sequence>
<dbReference type="RefSeq" id="WP_263280254.1">
    <property type="nucleotide sequence ID" value="NZ_CP106796.1"/>
</dbReference>
<keyword evidence="3" id="KW-1185">Reference proteome</keyword>
<proteinExistence type="predicted"/>
<dbReference type="EMBL" id="CP106796">
    <property type="protein sequence ID" value="UXY40381.1"/>
    <property type="molecule type" value="Genomic_DNA"/>
</dbReference>
<evidence type="ECO:0000313" key="3">
    <source>
        <dbReference type="Proteomes" id="UP001060733"/>
    </source>
</evidence>
<accession>A0ABY6F129</accession>
<dbReference type="PROSITE" id="PS50231">
    <property type="entry name" value="RICIN_B_LECTIN"/>
    <property type="match status" value="1"/>
</dbReference>
<organism evidence="2 3">
    <name type="scientific">Streptomyces albidocamelliae</name>
    <dbReference type="NCBI Taxonomy" id="2981135"/>
    <lineage>
        <taxon>Bacteria</taxon>
        <taxon>Bacillati</taxon>
        <taxon>Actinomycetota</taxon>
        <taxon>Actinomycetes</taxon>
        <taxon>Kitasatosporales</taxon>
        <taxon>Streptomycetaceae</taxon>
        <taxon>Streptomyces</taxon>
    </lineage>
</organism>
<dbReference type="InterPro" id="IPR000772">
    <property type="entry name" value="Ricin_B_lectin"/>
</dbReference>
<geneLocation type="plasmid" evidence="2 3">
    <name>punmamed2</name>
</geneLocation>
<dbReference type="Gene3D" id="2.80.10.50">
    <property type="match status" value="1"/>
</dbReference>
<dbReference type="SMART" id="SM00458">
    <property type="entry name" value="RICIN"/>
    <property type="match status" value="1"/>
</dbReference>
<dbReference type="SUPFAM" id="SSF50370">
    <property type="entry name" value="Ricin B-like lectins"/>
    <property type="match status" value="1"/>
</dbReference>
<dbReference type="CDD" id="cd00161">
    <property type="entry name" value="beta-trefoil_Ricin-like"/>
    <property type="match status" value="1"/>
</dbReference>
<protein>
    <submittedName>
        <fullName evidence="2">RICIN domain-containing protein</fullName>
    </submittedName>
</protein>
<name>A0ABY6F129_9ACTN</name>
<dbReference type="Proteomes" id="UP001060733">
    <property type="component" value="Plasmid punmamed2"/>
</dbReference>
<feature type="domain" description="Ricin B lectin" evidence="1">
    <location>
        <begin position="65"/>
        <end position="203"/>
    </location>
</feature>
<evidence type="ECO:0000313" key="2">
    <source>
        <dbReference type="EMBL" id="UXY40381.1"/>
    </source>
</evidence>
<keyword evidence="2" id="KW-0614">Plasmid</keyword>
<dbReference type="InterPro" id="IPR035992">
    <property type="entry name" value="Ricin_B-like_lectins"/>
</dbReference>